<evidence type="ECO:0000259" key="1">
    <source>
        <dbReference type="Pfam" id="PF01844"/>
    </source>
</evidence>
<dbReference type="RefSeq" id="WP_105681538.1">
    <property type="nucleotide sequence ID" value="NZ_JBBGZD010000001.1"/>
</dbReference>
<accession>A0A2S9D2C3</accession>
<evidence type="ECO:0000313" key="2">
    <source>
        <dbReference type="EMBL" id="PRB86856.1"/>
    </source>
</evidence>
<keyword evidence="4" id="KW-1185">Reference proteome</keyword>
<organism evidence="2 5">
    <name type="scientific">Chryseobacterium culicis</name>
    <dbReference type="NCBI Taxonomy" id="680127"/>
    <lineage>
        <taxon>Bacteria</taxon>
        <taxon>Pseudomonadati</taxon>
        <taxon>Bacteroidota</taxon>
        <taxon>Flavobacteriia</taxon>
        <taxon>Flavobacteriales</taxon>
        <taxon>Weeksellaceae</taxon>
        <taxon>Chryseobacterium group</taxon>
        <taxon>Chryseobacterium</taxon>
    </lineage>
</organism>
<feature type="domain" description="HNH" evidence="1">
    <location>
        <begin position="53"/>
        <end position="101"/>
    </location>
</feature>
<dbReference type="AlphaFoldDB" id="A0A2S9D2C3"/>
<dbReference type="GO" id="GO:0003676">
    <property type="term" value="F:nucleic acid binding"/>
    <property type="evidence" value="ECO:0007669"/>
    <property type="project" value="InterPro"/>
</dbReference>
<dbReference type="InterPro" id="IPR002711">
    <property type="entry name" value="HNH"/>
</dbReference>
<dbReference type="GO" id="GO:0004519">
    <property type="term" value="F:endonuclease activity"/>
    <property type="evidence" value="ECO:0007669"/>
    <property type="project" value="InterPro"/>
</dbReference>
<dbReference type="EMBL" id="PCPH01000001">
    <property type="protein sequence ID" value="PRB92608.1"/>
    <property type="molecule type" value="Genomic_DNA"/>
</dbReference>
<evidence type="ECO:0000313" key="4">
    <source>
        <dbReference type="Proteomes" id="UP000238325"/>
    </source>
</evidence>
<evidence type="ECO:0000313" key="5">
    <source>
        <dbReference type="Proteomes" id="UP000238534"/>
    </source>
</evidence>
<dbReference type="EMBL" id="PCPP01000001">
    <property type="protein sequence ID" value="PRB86856.1"/>
    <property type="molecule type" value="Genomic_DNA"/>
</dbReference>
<dbReference type="GO" id="GO:0008270">
    <property type="term" value="F:zinc ion binding"/>
    <property type="evidence" value="ECO:0007669"/>
    <property type="project" value="InterPro"/>
</dbReference>
<gene>
    <name evidence="2" type="ORF">CQ022_11585</name>
    <name evidence="3" type="ORF">CQ033_05255</name>
</gene>
<protein>
    <recommendedName>
        <fullName evidence="1">HNH domain-containing protein</fullName>
    </recommendedName>
</protein>
<dbReference type="Proteomes" id="UP000238325">
    <property type="component" value="Unassembled WGS sequence"/>
</dbReference>
<dbReference type="OrthoDB" id="5918473at2"/>
<sequence length="204" mass="24090">MSDKINNHYIFDKKDNSIIKSNFNTYLDWDKACFDDLKDKVKIFLRNEQKNKCCYCKKELKFDLKDVDIEHIIPKSTYSKFTFHKYNLALSCPACNTIKGSKEVLKKAVINYPRDSKHLKIIHSHFDNYSEHIRIENDCVFIPLTKKGSETITICELYRLITVEQKAKESLIKKSDNKLLKDVLKLPKKEKVKLINELLQRDLK</sequence>
<reference evidence="4 5" key="1">
    <citation type="submission" date="2017-09" db="EMBL/GenBank/DDBJ databases">
        <title>Genomic, metabolic, and phenotypic characteristics of bacterial isolates from the natural microbiome of the model nematode Caenorhabditis elegans.</title>
        <authorList>
            <person name="Zimmermann J."/>
            <person name="Obeng N."/>
            <person name="Yang W."/>
            <person name="Obeng O."/>
            <person name="Kissoyan K."/>
            <person name="Pees B."/>
            <person name="Dirksen P."/>
            <person name="Hoppner M."/>
            <person name="Franke A."/>
            <person name="Rosenstiel P."/>
            <person name="Leippe M."/>
            <person name="Dierking K."/>
            <person name="Kaleta C."/>
            <person name="Schulenburg H."/>
        </authorList>
    </citation>
    <scope>NUCLEOTIDE SEQUENCE [LARGE SCALE GENOMIC DNA]</scope>
    <source>
        <strain evidence="2 5">MYb25</strain>
        <strain evidence="3 4">MYb44</strain>
    </source>
</reference>
<evidence type="ECO:0000313" key="3">
    <source>
        <dbReference type="EMBL" id="PRB92608.1"/>
    </source>
</evidence>
<dbReference type="Pfam" id="PF01844">
    <property type="entry name" value="HNH"/>
    <property type="match status" value="1"/>
</dbReference>
<name>A0A2S9D2C3_CHRCI</name>
<comment type="caution">
    <text evidence="2">The sequence shown here is derived from an EMBL/GenBank/DDBJ whole genome shotgun (WGS) entry which is preliminary data.</text>
</comment>
<dbReference type="Gene3D" id="1.10.30.50">
    <property type="match status" value="1"/>
</dbReference>
<dbReference type="Proteomes" id="UP000238534">
    <property type="component" value="Unassembled WGS sequence"/>
</dbReference>
<proteinExistence type="predicted"/>